<dbReference type="eggNOG" id="COG1595">
    <property type="taxonomic scope" value="Bacteria"/>
</dbReference>
<dbReference type="InterPro" id="IPR013325">
    <property type="entry name" value="RNA_pol_sigma_r2"/>
</dbReference>
<dbReference type="NCBIfam" id="TIGR02937">
    <property type="entry name" value="sigma70-ECF"/>
    <property type="match status" value="1"/>
</dbReference>
<dbReference type="RefSeq" id="WP_007279169.1">
    <property type="nucleotide sequence ID" value="NZ_ABCK01000012.1"/>
</dbReference>
<dbReference type="GO" id="GO:0006352">
    <property type="term" value="P:DNA-templated transcription initiation"/>
    <property type="evidence" value="ECO:0007669"/>
    <property type="project" value="InterPro"/>
</dbReference>
<evidence type="ECO:0000259" key="5">
    <source>
        <dbReference type="Pfam" id="PF04542"/>
    </source>
</evidence>
<accession>A6DMS2</accession>
<keyword evidence="4" id="KW-0804">Transcription</keyword>
<dbReference type="OrthoDB" id="9780326at2"/>
<dbReference type="PANTHER" id="PTHR43133:SF8">
    <property type="entry name" value="RNA POLYMERASE SIGMA FACTOR HI_1459-RELATED"/>
    <property type="match status" value="1"/>
</dbReference>
<dbReference type="SUPFAM" id="SSF88946">
    <property type="entry name" value="Sigma2 domain of RNA polymerase sigma factors"/>
    <property type="match status" value="1"/>
</dbReference>
<evidence type="ECO:0000256" key="3">
    <source>
        <dbReference type="ARBA" id="ARBA00023125"/>
    </source>
</evidence>
<feature type="domain" description="RNA polymerase sigma-70 region 2" evidence="5">
    <location>
        <begin position="26"/>
        <end position="94"/>
    </location>
</feature>
<dbReference type="EMBL" id="ABCK01000012">
    <property type="protein sequence ID" value="EDM26958.1"/>
    <property type="molecule type" value="Genomic_DNA"/>
</dbReference>
<dbReference type="InterPro" id="IPR014284">
    <property type="entry name" value="RNA_pol_sigma-70_dom"/>
</dbReference>
<evidence type="ECO:0000313" key="7">
    <source>
        <dbReference type="Proteomes" id="UP000004947"/>
    </source>
</evidence>
<proteinExistence type="predicted"/>
<dbReference type="Pfam" id="PF04542">
    <property type="entry name" value="Sigma70_r2"/>
    <property type="match status" value="1"/>
</dbReference>
<dbReference type="Proteomes" id="UP000004947">
    <property type="component" value="Unassembled WGS sequence"/>
</dbReference>
<dbReference type="GO" id="GO:0003677">
    <property type="term" value="F:DNA binding"/>
    <property type="evidence" value="ECO:0007669"/>
    <property type="project" value="UniProtKB-KW"/>
</dbReference>
<reference evidence="6 7" key="1">
    <citation type="journal article" date="2010" name="J. Bacteriol.">
        <title>Genome sequence of Lentisphaera araneosa HTCC2155T, the type species of the order Lentisphaerales in the phylum Lentisphaerae.</title>
        <authorList>
            <person name="Thrash J.C."/>
            <person name="Cho J.C."/>
            <person name="Vergin K.L."/>
            <person name="Morris R.M."/>
            <person name="Giovannoni S.J."/>
        </authorList>
    </citation>
    <scope>NUCLEOTIDE SEQUENCE [LARGE SCALE GENOMIC DNA]</scope>
    <source>
        <strain evidence="6 7">HTCC2155</strain>
    </source>
</reference>
<comment type="caution">
    <text evidence="6">The sequence shown here is derived from an EMBL/GenBank/DDBJ whole genome shotgun (WGS) entry which is preliminary data.</text>
</comment>
<dbReference type="STRING" id="313628.LNTAR_06934"/>
<gene>
    <name evidence="6" type="ORF">LNTAR_06934</name>
</gene>
<organism evidence="6 7">
    <name type="scientific">Lentisphaera araneosa HTCC2155</name>
    <dbReference type="NCBI Taxonomy" id="313628"/>
    <lineage>
        <taxon>Bacteria</taxon>
        <taxon>Pseudomonadati</taxon>
        <taxon>Lentisphaerota</taxon>
        <taxon>Lentisphaeria</taxon>
        <taxon>Lentisphaerales</taxon>
        <taxon>Lentisphaeraceae</taxon>
        <taxon>Lentisphaera</taxon>
    </lineage>
</organism>
<keyword evidence="7" id="KW-1185">Reference proteome</keyword>
<dbReference type="AlphaFoldDB" id="A6DMS2"/>
<dbReference type="GO" id="GO:0016987">
    <property type="term" value="F:sigma factor activity"/>
    <property type="evidence" value="ECO:0007669"/>
    <property type="project" value="UniProtKB-KW"/>
</dbReference>
<evidence type="ECO:0000256" key="1">
    <source>
        <dbReference type="ARBA" id="ARBA00023015"/>
    </source>
</evidence>
<protein>
    <submittedName>
        <fullName evidence="6">Probable extracytoplasmic function alternative sigma factor</fullName>
    </submittedName>
</protein>
<keyword evidence="3" id="KW-0238">DNA-binding</keyword>
<sequence length="191" mass="22795">MNHYTRQTLLQKIKDTHSEDSWNEFVEIYRPYIYHVIKTFGVKTDEIEDFVQNTLIICWKKLPGFNYEPDKGRFRYWLSRIAQYSVNNHIRKFNRRAELDEEIIIPTSLSPEIEEISDKEWKVFISKMAWDNIKDNLSEIARLSFSALMDGESMDSISERLAIPKNTISVNKKRISPKMFKEIQRLQRELG</sequence>
<dbReference type="InterPro" id="IPR039425">
    <property type="entry name" value="RNA_pol_sigma-70-like"/>
</dbReference>
<evidence type="ECO:0000256" key="2">
    <source>
        <dbReference type="ARBA" id="ARBA00023082"/>
    </source>
</evidence>
<name>A6DMS2_9BACT</name>
<dbReference type="PANTHER" id="PTHR43133">
    <property type="entry name" value="RNA POLYMERASE ECF-TYPE SIGMA FACTO"/>
    <property type="match status" value="1"/>
</dbReference>
<keyword evidence="1" id="KW-0805">Transcription regulation</keyword>
<keyword evidence="2" id="KW-0731">Sigma factor</keyword>
<dbReference type="Gene3D" id="1.10.1740.10">
    <property type="match status" value="1"/>
</dbReference>
<dbReference type="InterPro" id="IPR007627">
    <property type="entry name" value="RNA_pol_sigma70_r2"/>
</dbReference>
<evidence type="ECO:0000256" key="4">
    <source>
        <dbReference type="ARBA" id="ARBA00023163"/>
    </source>
</evidence>
<evidence type="ECO:0000313" key="6">
    <source>
        <dbReference type="EMBL" id="EDM26958.1"/>
    </source>
</evidence>